<organism evidence="1 2">
    <name type="scientific">Candidatus Nitrososphaera evergladensis SR1</name>
    <dbReference type="NCBI Taxonomy" id="1459636"/>
    <lineage>
        <taxon>Archaea</taxon>
        <taxon>Nitrososphaerota</taxon>
        <taxon>Nitrososphaeria</taxon>
        <taxon>Nitrososphaerales</taxon>
        <taxon>Nitrososphaeraceae</taxon>
        <taxon>Nitrososphaera</taxon>
    </lineage>
</organism>
<dbReference type="KEGG" id="nev:NTE_02490"/>
<gene>
    <name evidence="1" type="ORF">NTE_02490</name>
</gene>
<protein>
    <submittedName>
        <fullName evidence="1">Uncharacterized protein</fullName>
    </submittedName>
</protein>
<proteinExistence type="predicted"/>
<sequence>MLPKIIALPLAGAGIIALVTAAFVPFSAWSITTATTGIENNTPVAAAAESKRETKAPESVDDLYPVIKQRWSGSNFTAITNESEASSLAGFDVKFPTRMPSSDYKLQLGIVNRETGDNNKYVFLYCSEKPVTDDMTFNQFWEQGGISVTYHKNATSYVNEYDGNTYTSYSNITAMYEIVVHEYGFDAHLTNVNGHQAIAIADVHREFVPEPYNELEFAVHDPAQVDFVAGNTYVTLQGYKDADELVRIAESIPFDAE</sequence>
<reference evidence="1 2" key="1">
    <citation type="journal article" date="2014" name="PLoS ONE">
        <title>Genome Sequence of Candidatus Nitrososphaera evergladensis from Group I.1b Enriched from Everglades Soil Reveals Novel Genomic Features of the Ammonia-Oxidizing Archaea.</title>
        <authorList>
            <person name="Zhalnina K.V."/>
            <person name="Dias R."/>
            <person name="Leonard M.T."/>
            <person name="Dorr de Quadros P."/>
            <person name="Camargo F.A."/>
            <person name="Drew J.C."/>
            <person name="Farmerie W.G."/>
            <person name="Daroub S.H."/>
            <person name="Triplett E.W."/>
        </authorList>
    </citation>
    <scope>NUCLEOTIDE SEQUENCE [LARGE SCALE GENOMIC DNA]</scope>
    <source>
        <strain evidence="1 2">SR1</strain>
    </source>
</reference>
<dbReference type="EMBL" id="CP007174">
    <property type="protein sequence ID" value="AIF84539.1"/>
    <property type="molecule type" value="Genomic_DNA"/>
</dbReference>
<dbReference type="AlphaFoldDB" id="A0A075MZ61"/>
<dbReference type="Proteomes" id="UP000028194">
    <property type="component" value="Chromosome"/>
</dbReference>
<dbReference type="HOGENOM" id="CLU_1067943_0_0_2"/>
<name>A0A075MZ61_9ARCH</name>
<evidence type="ECO:0000313" key="1">
    <source>
        <dbReference type="EMBL" id="AIF84539.1"/>
    </source>
</evidence>
<accession>A0A075MZ61</accession>
<evidence type="ECO:0000313" key="2">
    <source>
        <dbReference type="Proteomes" id="UP000028194"/>
    </source>
</evidence>
<keyword evidence="2" id="KW-1185">Reference proteome</keyword>